<sequence>MSIAAVPVKRFIRQLKALEPKLQKKLLPEKDLDSRPVNGVGAFVPPICRLTLFYDSPRHGAGGDSRGMVDFLTSQLLDNAAKRPYVEFSVTHRSGPPELLATYSNGTQRSILVKRKTPSEIQKSLDLLCNSWGPAYAARKFPSPVRTGPGSTLHEAQNQWDPFHAKHVFRP</sequence>
<organism evidence="8 9">
    <name type="scientific">Polyrhizophydium stewartii</name>
    <dbReference type="NCBI Taxonomy" id="2732419"/>
    <lineage>
        <taxon>Eukaryota</taxon>
        <taxon>Fungi</taxon>
        <taxon>Fungi incertae sedis</taxon>
        <taxon>Chytridiomycota</taxon>
        <taxon>Chytridiomycota incertae sedis</taxon>
        <taxon>Chytridiomycetes</taxon>
        <taxon>Rhizophydiales</taxon>
        <taxon>Rhizophydiales incertae sedis</taxon>
        <taxon>Polyrhizophydium</taxon>
    </lineage>
</organism>
<evidence type="ECO:0000259" key="7">
    <source>
        <dbReference type="SMART" id="SM00916"/>
    </source>
</evidence>
<evidence type="ECO:0000256" key="6">
    <source>
        <dbReference type="ARBA" id="ARBA00035188"/>
    </source>
</evidence>
<dbReference type="GO" id="GO:0005840">
    <property type="term" value="C:ribosome"/>
    <property type="evidence" value="ECO:0007669"/>
    <property type="project" value="UniProtKB-KW"/>
</dbReference>
<dbReference type="InterPro" id="IPR039927">
    <property type="entry name" value="Ribosomal_mL43"/>
</dbReference>
<evidence type="ECO:0000313" key="9">
    <source>
        <dbReference type="Proteomes" id="UP001527925"/>
    </source>
</evidence>
<reference evidence="8 9" key="1">
    <citation type="submission" date="2023-09" db="EMBL/GenBank/DDBJ databases">
        <title>Pangenome analysis of Batrachochytrium dendrobatidis and related Chytrids.</title>
        <authorList>
            <person name="Yacoub M.N."/>
            <person name="Stajich J.E."/>
            <person name="James T.Y."/>
        </authorList>
    </citation>
    <scope>NUCLEOTIDE SEQUENCE [LARGE SCALE GENOMIC DNA]</scope>
    <source>
        <strain evidence="8 9">JEL0888</strain>
    </source>
</reference>
<dbReference type="InterPro" id="IPR007741">
    <property type="entry name" value="Ribosomal_mL43/mS25/NADH_DH"/>
</dbReference>
<name>A0ABR4NGN2_9FUNG</name>
<dbReference type="Proteomes" id="UP001527925">
    <property type="component" value="Unassembled WGS sequence"/>
</dbReference>
<evidence type="ECO:0000256" key="5">
    <source>
        <dbReference type="ARBA" id="ARBA00023274"/>
    </source>
</evidence>
<comment type="caution">
    <text evidence="8">The sequence shown here is derived from an EMBL/GenBank/DDBJ whole genome shotgun (WGS) entry which is preliminary data.</text>
</comment>
<proteinExistence type="inferred from homology"/>
<dbReference type="InterPro" id="IPR036249">
    <property type="entry name" value="Thioredoxin-like_sf"/>
</dbReference>
<dbReference type="PANTHER" id="PTHR21396">
    <property type="entry name" value="39S RIBOSOMAL PROTEIN L43"/>
    <property type="match status" value="1"/>
</dbReference>
<keyword evidence="9" id="KW-1185">Reference proteome</keyword>
<protein>
    <recommendedName>
        <fullName evidence="6">Large ribosomal subunit protein mL43</fullName>
    </recommendedName>
</protein>
<evidence type="ECO:0000256" key="2">
    <source>
        <dbReference type="ARBA" id="ARBA00006073"/>
    </source>
</evidence>
<dbReference type="Gene3D" id="3.40.30.10">
    <property type="entry name" value="Glutaredoxin"/>
    <property type="match status" value="1"/>
</dbReference>
<dbReference type="SMART" id="SM00916">
    <property type="entry name" value="L51_S25_CI-B8"/>
    <property type="match status" value="1"/>
</dbReference>
<comment type="subcellular location">
    <subcellularLocation>
        <location evidence="1">Mitochondrion</location>
    </subcellularLocation>
</comment>
<keyword evidence="4" id="KW-0496">Mitochondrion</keyword>
<dbReference type="SUPFAM" id="SSF52833">
    <property type="entry name" value="Thioredoxin-like"/>
    <property type="match status" value="1"/>
</dbReference>
<dbReference type="EMBL" id="JADGIZ020000006">
    <property type="protein sequence ID" value="KAL2918614.1"/>
    <property type="molecule type" value="Genomic_DNA"/>
</dbReference>
<keyword evidence="5" id="KW-0687">Ribonucleoprotein</keyword>
<dbReference type="PANTHER" id="PTHR21396:SF2">
    <property type="entry name" value="LARGE RIBOSOMAL SUBUNIT PROTEIN ML43"/>
    <property type="match status" value="1"/>
</dbReference>
<evidence type="ECO:0000256" key="3">
    <source>
        <dbReference type="ARBA" id="ARBA00022980"/>
    </source>
</evidence>
<evidence type="ECO:0000313" key="8">
    <source>
        <dbReference type="EMBL" id="KAL2918614.1"/>
    </source>
</evidence>
<feature type="domain" description="Ribosomal protein/NADH dehydrogenase" evidence="7">
    <location>
        <begin position="60"/>
        <end position="132"/>
    </location>
</feature>
<evidence type="ECO:0000256" key="4">
    <source>
        <dbReference type="ARBA" id="ARBA00023128"/>
    </source>
</evidence>
<comment type="similarity">
    <text evidence="2">Belongs to the mitochondrion-specific ribosomal protein mL43 family.</text>
</comment>
<keyword evidence="3 8" id="KW-0689">Ribosomal protein</keyword>
<gene>
    <name evidence="8" type="primary">MRPL43</name>
    <name evidence="8" type="ORF">HK105_202015</name>
</gene>
<evidence type="ECO:0000256" key="1">
    <source>
        <dbReference type="ARBA" id="ARBA00004173"/>
    </source>
</evidence>
<accession>A0ABR4NGN2</accession>